<dbReference type="Proteomes" id="UP000282930">
    <property type="component" value="Chromosome"/>
</dbReference>
<dbReference type="PANTHER" id="PTHR11645:SF0">
    <property type="entry name" value="PYRROLINE-5-CARBOXYLATE REDUCTASE 3"/>
    <property type="match status" value="1"/>
</dbReference>
<accession>A0A3T0D5N0</accession>
<feature type="binding site" evidence="8">
    <location>
        <begin position="6"/>
        <end position="11"/>
    </location>
    <ligand>
        <name>NADP(+)</name>
        <dbReference type="ChEBI" id="CHEBI:58349"/>
    </ligand>
</feature>
<evidence type="ECO:0000256" key="5">
    <source>
        <dbReference type="ARBA" id="ARBA00058118"/>
    </source>
</evidence>
<dbReference type="HAMAP" id="MF_01925">
    <property type="entry name" value="P5C_reductase"/>
    <property type="match status" value="1"/>
</dbReference>
<dbReference type="Pfam" id="PF03807">
    <property type="entry name" value="F420_oxidored"/>
    <property type="match status" value="1"/>
</dbReference>
<dbReference type="SUPFAM" id="SSF48179">
    <property type="entry name" value="6-phosphogluconate dehydrogenase C-terminal domain-like"/>
    <property type="match status" value="1"/>
</dbReference>
<dbReference type="GO" id="GO:0005737">
    <property type="term" value="C:cytoplasm"/>
    <property type="evidence" value="ECO:0007669"/>
    <property type="project" value="UniProtKB-SubCell"/>
</dbReference>
<dbReference type="SUPFAM" id="SSF51735">
    <property type="entry name" value="NAD(P)-binding Rossmann-fold domains"/>
    <property type="match status" value="1"/>
</dbReference>
<evidence type="ECO:0000256" key="7">
    <source>
        <dbReference type="NCBIfam" id="TIGR00112"/>
    </source>
</evidence>
<keyword evidence="6" id="KW-0963">Cytoplasm</keyword>
<feature type="binding site" evidence="8">
    <location>
        <begin position="65"/>
        <end position="68"/>
    </location>
    <ligand>
        <name>NADP(+)</name>
        <dbReference type="ChEBI" id="CHEBI:58349"/>
    </ligand>
</feature>
<dbReference type="Gene3D" id="3.40.50.720">
    <property type="entry name" value="NAD(P)-binding Rossmann-like Domain"/>
    <property type="match status" value="1"/>
</dbReference>
<keyword evidence="2 6" id="KW-0641">Proline biosynthesis</keyword>
<dbReference type="PROSITE" id="PS51257">
    <property type="entry name" value="PROKAR_LIPOPROTEIN"/>
    <property type="match status" value="1"/>
</dbReference>
<keyword evidence="6" id="KW-0028">Amino-acid biosynthesis</keyword>
<dbReference type="InterPro" id="IPR000304">
    <property type="entry name" value="Pyrroline-COOH_reductase"/>
</dbReference>
<feature type="domain" description="Pyrroline-5-carboxylate reductase dimerisation" evidence="10">
    <location>
        <begin position="155"/>
        <end position="258"/>
    </location>
</feature>
<dbReference type="NCBIfam" id="TIGR00112">
    <property type="entry name" value="proC"/>
    <property type="match status" value="1"/>
</dbReference>
<organism evidence="11 12">
    <name type="scientific">Caldicellulosiruptor changbaiensis</name>
    <dbReference type="NCBI Taxonomy" id="1222016"/>
    <lineage>
        <taxon>Bacteria</taxon>
        <taxon>Bacillati</taxon>
        <taxon>Bacillota</taxon>
        <taxon>Bacillota incertae sedis</taxon>
        <taxon>Caldicellulosiruptorales</taxon>
        <taxon>Caldicellulosiruptoraceae</taxon>
        <taxon>Caldicellulosiruptor</taxon>
    </lineage>
</organism>
<protein>
    <recommendedName>
        <fullName evidence="6 7">Pyrroline-5-carboxylate reductase</fullName>
        <shortName evidence="6">P5C reductase</shortName>
        <shortName evidence="6">P5CR</shortName>
        <ecNumber evidence="6 7">1.5.1.2</ecNumber>
    </recommendedName>
    <alternativeName>
        <fullName evidence="6">PCA reductase</fullName>
    </alternativeName>
</protein>
<dbReference type="InterPro" id="IPR028939">
    <property type="entry name" value="P5C_Rdtase_cat_N"/>
</dbReference>
<evidence type="ECO:0000256" key="8">
    <source>
        <dbReference type="PIRSR" id="PIRSR000193-1"/>
    </source>
</evidence>
<reference evidence="11 12" key="1">
    <citation type="submission" date="2018-12" db="EMBL/GenBank/DDBJ databases">
        <title>Genome sequence from the cellulolytic species, Caldicellulosiruptor changbaiensis.</title>
        <authorList>
            <person name="Blumer-Schuette S.E."/>
            <person name="Mendoza C."/>
        </authorList>
    </citation>
    <scope>NUCLEOTIDE SEQUENCE [LARGE SCALE GENOMIC DNA]</scope>
    <source>
        <strain evidence="11 12">CBS-Z</strain>
    </source>
</reference>
<sequence>MKIGIIGCGNMASSIACSITKTQKHQMFCYDVDETKAEKFNELYGVTKLMSENEVVLNCDIIIIAVKPKDIFNVLRKIKDVVGDKIIVSIAAGISVERIKDVVGNKKIVRVMPNININVEEGILGVCFSESVLQEEKDKVTELFKSMGAVIVVDEKFMDAITALFGSGPAFVAHFVESYIDAAVKLGFSKQESYDLVLKLFYGTVVNMKNNMLTTYQVKDMVTSPGGTTIEGLVEFERRALKGAIIDGIIKAYERSKSIL</sequence>
<dbReference type="GO" id="GO:0004735">
    <property type="term" value="F:pyrroline-5-carboxylate reductase activity"/>
    <property type="evidence" value="ECO:0007669"/>
    <property type="project" value="UniProtKB-UniRule"/>
</dbReference>
<comment type="pathway">
    <text evidence="6">Amino-acid biosynthesis; L-proline biosynthesis; L-proline from L-glutamate 5-semialdehyde: step 1/1.</text>
</comment>
<comment type="function">
    <text evidence="5 6">Catalyzes the reduction of 1-pyrroline-5-carboxylate (PCA) to L-proline.</text>
</comment>
<dbReference type="EC" id="1.5.1.2" evidence="6 7"/>
<dbReference type="EMBL" id="CP034791">
    <property type="protein sequence ID" value="AZT90369.1"/>
    <property type="molecule type" value="Genomic_DNA"/>
</dbReference>
<dbReference type="GO" id="GO:0055129">
    <property type="term" value="P:L-proline biosynthetic process"/>
    <property type="evidence" value="ECO:0007669"/>
    <property type="project" value="UniProtKB-UniRule"/>
</dbReference>
<dbReference type="Gene3D" id="1.10.3730.10">
    <property type="entry name" value="ProC C-terminal domain-like"/>
    <property type="match status" value="1"/>
</dbReference>
<dbReference type="Pfam" id="PF14748">
    <property type="entry name" value="P5CR_dimer"/>
    <property type="match status" value="1"/>
</dbReference>
<comment type="catalytic activity">
    <reaction evidence="6">
        <text>L-proline + NADP(+) = (S)-1-pyrroline-5-carboxylate + NADPH + 2 H(+)</text>
        <dbReference type="Rhea" id="RHEA:14109"/>
        <dbReference type="ChEBI" id="CHEBI:15378"/>
        <dbReference type="ChEBI" id="CHEBI:17388"/>
        <dbReference type="ChEBI" id="CHEBI:57783"/>
        <dbReference type="ChEBI" id="CHEBI:58349"/>
        <dbReference type="ChEBI" id="CHEBI:60039"/>
        <dbReference type="EC" id="1.5.1.2"/>
    </reaction>
</comment>
<dbReference type="KEGG" id="ccha:ELD05_06785"/>
<dbReference type="FunFam" id="1.10.3730.10:FF:000001">
    <property type="entry name" value="Pyrroline-5-carboxylate reductase"/>
    <property type="match status" value="1"/>
</dbReference>
<evidence type="ECO:0000256" key="3">
    <source>
        <dbReference type="ARBA" id="ARBA00022857"/>
    </source>
</evidence>
<dbReference type="InterPro" id="IPR029036">
    <property type="entry name" value="P5CR_dimer"/>
</dbReference>
<proteinExistence type="inferred from homology"/>
<comment type="catalytic activity">
    <reaction evidence="6">
        <text>L-proline + NAD(+) = (S)-1-pyrroline-5-carboxylate + NADH + 2 H(+)</text>
        <dbReference type="Rhea" id="RHEA:14105"/>
        <dbReference type="ChEBI" id="CHEBI:15378"/>
        <dbReference type="ChEBI" id="CHEBI:17388"/>
        <dbReference type="ChEBI" id="CHEBI:57540"/>
        <dbReference type="ChEBI" id="CHEBI:57945"/>
        <dbReference type="ChEBI" id="CHEBI:60039"/>
        <dbReference type="EC" id="1.5.1.2"/>
    </reaction>
</comment>
<evidence type="ECO:0000256" key="1">
    <source>
        <dbReference type="ARBA" id="ARBA00005525"/>
    </source>
</evidence>
<name>A0A3T0D5N0_9FIRM</name>
<evidence type="ECO:0000256" key="2">
    <source>
        <dbReference type="ARBA" id="ARBA00022650"/>
    </source>
</evidence>
<evidence type="ECO:0000313" key="11">
    <source>
        <dbReference type="EMBL" id="AZT90369.1"/>
    </source>
</evidence>
<dbReference type="PIRSF" id="PIRSF000193">
    <property type="entry name" value="Pyrrol-5-carb_rd"/>
    <property type="match status" value="1"/>
</dbReference>
<comment type="subcellular location">
    <subcellularLocation>
        <location evidence="6">Cytoplasm</location>
    </subcellularLocation>
</comment>
<evidence type="ECO:0000313" key="12">
    <source>
        <dbReference type="Proteomes" id="UP000282930"/>
    </source>
</evidence>
<dbReference type="AlphaFoldDB" id="A0A3T0D5N0"/>
<keyword evidence="3 6" id="KW-0521">NADP</keyword>
<dbReference type="RefSeq" id="WP_127351835.1">
    <property type="nucleotide sequence ID" value="NZ_CP034791.1"/>
</dbReference>
<dbReference type="PANTHER" id="PTHR11645">
    <property type="entry name" value="PYRROLINE-5-CARBOXYLATE REDUCTASE"/>
    <property type="match status" value="1"/>
</dbReference>
<evidence type="ECO:0000256" key="4">
    <source>
        <dbReference type="ARBA" id="ARBA00023002"/>
    </source>
</evidence>
<gene>
    <name evidence="6 11" type="primary">proC</name>
    <name evidence="11" type="ORF">ELD05_06785</name>
</gene>
<dbReference type="UniPathway" id="UPA00098">
    <property type="reaction ID" value="UER00361"/>
</dbReference>
<dbReference type="InterPro" id="IPR008927">
    <property type="entry name" value="6-PGluconate_DH-like_C_sf"/>
</dbReference>
<evidence type="ECO:0000259" key="10">
    <source>
        <dbReference type="Pfam" id="PF14748"/>
    </source>
</evidence>
<keyword evidence="12" id="KW-1185">Reference proteome</keyword>
<dbReference type="InterPro" id="IPR036291">
    <property type="entry name" value="NAD(P)-bd_dom_sf"/>
</dbReference>
<feature type="domain" description="Pyrroline-5-carboxylate reductase catalytic N-terminal" evidence="9">
    <location>
        <begin position="2"/>
        <end position="93"/>
    </location>
</feature>
<keyword evidence="4 6" id="KW-0560">Oxidoreductase</keyword>
<comment type="similarity">
    <text evidence="1 6">Belongs to the pyrroline-5-carboxylate reductase family.</text>
</comment>
<evidence type="ECO:0000256" key="6">
    <source>
        <dbReference type="HAMAP-Rule" id="MF_01925"/>
    </source>
</evidence>
<evidence type="ECO:0000259" key="9">
    <source>
        <dbReference type="Pfam" id="PF03807"/>
    </source>
</evidence>